<keyword evidence="2" id="KW-1185">Reference proteome</keyword>
<sequence>MLELFNMFEVGISENTYEFDDLFKSSDLENCFNMYEFDNPEAFFSNILDDNVVTFNTFKSDNSKTSFEQANNERDGEVIEYKENLSNLSSNEFINYDKKESELKYPIELEMSFNNCEKDKEDGIPRHRTYKCMKGQPYISQKEAHTINDRDSGHNTTGCTFHINAYRCKKDNLIYISKIDSYYNHALVDNINMVAAHYRKFSPEMHEEIKFLATCE</sequence>
<evidence type="ECO:0000313" key="2">
    <source>
        <dbReference type="Proteomes" id="UP000789901"/>
    </source>
</evidence>
<accession>A0ABN7X3G9</accession>
<name>A0ABN7X3G9_GIGMA</name>
<reference evidence="1 2" key="1">
    <citation type="submission" date="2021-06" db="EMBL/GenBank/DDBJ databases">
        <authorList>
            <person name="Kallberg Y."/>
            <person name="Tangrot J."/>
            <person name="Rosling A."/>
        </authorList>
    </citation>
    <scope>NUCLEOTIDE SEQUENCE [LARGE SCALE GENOMIC DNA]</scope>
    <source>
        <strain evidence="1 2">120-4 pot B 10/14</strain>
    </source>
</reference>
<protein>
    <submittedName>
        <fullName evidence="1">23222_t:CDS:1</fullName>
    </submittedName>
</protein>
<comment type="caution">
    <text evidence="1">The sequence shown here is derived from an EMBL/GenBank/DDBJ whole genome shotgun (WGS) entry which is preliminary data.</text>
</comment>
<feature type="non-terminal residue" evidence="1">
    <location>
        <position position="216"/>
    </location>
</feature>
<organism evidence="1 2">
    <name type="scientific">Gigaspora margarita</name>
    <dbReference type="NCBI Taxonomy" id="4874"/>
    <lineage>
        <taxon>Eukaryota</taxon>
        <taxon>Fungi</taxon>
        <taxon>Fungi incertae sedis</taxon>
        <taxon>Mucoromycota</taxon>
        <taxon>Glomeromycotina</taxon>
        <taxon>Glomeromycetes</taxon>
        <taxon>Diversisporales</taxon>
        <taxon>Gigasporaceae</taxon>
        <taxon>Gigaspora</taxon>
    </lineage>
</organism>
<proteinExistence type="predicted"/>
<evidence type="ECO:0000313" key="1">
    <source>
        <dbReference type="EMBL" id="CAG8846814.1"/>
    </source>
</evidence>
<dbReference type="EMBL" id="CAJVQB010085045">
    <property type="protein sequence ID" value="CAG8846814.1"/>
    <property type="molecule type" value="Genomic_DNA"/>
</dbReference>
<gene>
    <name evidence="1" type="ORF">GMARGA_LOCUS38351</name>
</gene>
<dbReference type="Proteomes" id="UP000789901">
    <property type="component" value="Unassembled WGS sequence"/>
</dbReference>